<dbReference type="AlphaFoldDB" id="A0AAD1WSU2"/>
<dbReference type="InterPro" id="IPR026870">
    <property type="entry name" value="Zinc_ribbon_dom"/>
</dbReference>
<evidence type="ECO:0000259" key="2">
    <source>
        <dbReference type="PROSITE" id="PS50011"/>
    </source>
</evidence>
<keyword evidence="4" id="KW-1185">Reference proteome</keyword>
<evidence type="ECO:0000313" key="3">
    <source>
        <dbReference type="EMBL" id="CAH2324868.1"/>
    </source>
</evidence>
<dbReference type="Gene3D" id="1.10.510.10">
    <property type="entry name" value="Transferase(Phosphotransferase) domain 1"/>
    <property type="match status" value="1"/>
</dbReference>
<feature type="region of interest" description="Disordered" evidence="1">
    <location>
        <begin position="35"/>
        <end position="103"/>
    </location>
</feature>
<dbReference type="InterPro" id="IPR050235">
    <property type="entry name" value="CK1_Ser-Thr_kinase"/>
</dbReference>
<dbReference type="SUPFAM" id="SSF56112">
    <property type="entry name" value="Protein kinase-like (PK-like)"/>
    <property type="match status" value="1"/>
</dbReference>
<organism evidence="3 4">
    <name type="scientific">Pelobates cultripes</name>
    <name type="common">Western spadefoot toad</name>
    <dbReference type="NCBI Taxonomy" id="61616"/>
    <lineage>
        <taxon>Eukaryota</taxon>
        <taxon>Metazoa</taxon>
        <taxon>Chordata</taxon>
        <taxon>Craniata</taxon>
        <taxon>Vertebrata</taxon>
        <taxon>Euteleostomi</taxon>
        <taxon>Amphibia</taxon>
        <taxon>Batrachia</taxon>
        <taxon>Anura</taxon>
        <taxon>Pelobatoidea</taxon>
        <taxon>Pelobatidae</taxon>
        <taxon>Pelobates</taxon>
    </lineage>
</organism>
<feature type="compositionally biased region" description="Basic and acidic residues" evidence="1">
    <location>
        <begin position="76"/>
        <end position="85"/>
    </location>
</feature>
<dbReference type="Pfam" id="PF13240">
    <property type="entry name" value="Zn_Ribbon_1"/>
    <property type="match status" value="1"/>
</dbReference>
<accession>A0AAD1WSU2</accession>
<dbReference type="GO" id="GO:0004672">
    <property type="term" value="F:protein kinase activity"/>
    <property type="evidence" value="ECO:0007669"/>
    <property type="project" value="InterPro"/>
</dbReference>
<keyword evidence="3" id="KW-0808">Transferase</keyword>
<dbReference type="SMART" id="SM00220">
    <property type="entry name" value="S_TKc"/>
    <property type="match status" value="1"/>
</dbReference>
<proteinExistence type="predicted"/>
<dbReference type="GO" id="GO:0005524">
    <property type="term" value="F:ATP binding"/>
    <property type="evidence" value="ECO:0007669"/>
    <property type="project" value="InterPro"/>
</dbReference>
<protein>
    <submittedName>
        <fullName evidence="3">Inactive serine threonine- kinase VRK3 isoform X1</fullName>
    </submittedName>
</protein>
<dbReference type="InterPro" id="IPR011009">
    <property type="entry name" value="Kinase-like_dom_sf"/>
</dbReference>
<feature type="domain" description="Protein kinase" evidence="2">
    <location>
        <begin position="123"/>
        <end position="395"/>
    </location>
</feature>
<dbReference type="Proteomes" id="UP001295444">
    <property type="component" value="Chromosome 12"/>
</dbReference>
<dbReference type="Pfam" id="PF00069">
    <property type="entry name" value="Pkinase"/>
    <property type="match status" value="1"/>
</dbReference>
<dbReference type="PROSITE" id="PS50011">
    <property type="entry name" value="PROTEIN_KINASE_DOM"/>
    <property type="match status" value="1"/>
</dbReference>
<evidence type="ECO:0000256" key="1">
    <source>
        <dbReference type="SAM" id="MobiDB-lite"/>
    </source>
</evidence>
<keyword evidence="3" id="KW-0418">Kinase</keyword>
<dbReference type="PANTHER" id="PTHR11909">
    <property type="entry name" value="CASEIN KINASE-RELATED"/>
    <property type="match status" value="1"/>
</dbReference>
<dbReference type="InterPro" id="IPR000719">
    <property type="entry name" value="Prot_kinase_dom"/>
</dbReference>
<name>A0AAD1WSU2_PELCU</name>
<evidence type="ECO:0000313" key="4">
    <source>
        <dbReference type="Proteomes" id="UP001295444"/>
    </source>
</evidence>
<sequence length="399" mass="45538">MFIYRMKVNFCPQCGEKVDDAFKFCPNCGLKLPIDETNDEPSTPSKLPPSPVKRSPVKRLSSASASPNEGSCAKRRTMDKQETDTLRSPSSRQGSPKGKGIKHIKIEPIPENEILTDNNNTNWVLGTLFTNGDNGVLYEAYRTSATSKKQHFLLKLVIDKWKKSHDYSFLGIPTCIAFGLHKYKQQDYRFLVFPALGKSFQTIINEKKVLLEKTIFQIVYRMVDILEYIHANEYVHGNITAENIFVNFDDFKEVYLADYYFAFRYCPAGKHVKYQDGSKTPHAGSTEFISMDVHKGAAPSRRSDMESLGYCMLKWLCGSLPWTGITKASDIMEEKDKFKNDIQVTLKQCFKKKRVPEVLKIYLDHVMCLNYEDAPDYDKLRNTLCDALGKTDPYDAVAV</sequence>
<reference evidence="3" key="1">
    <citation type="submission" date="2022-03" db="EMBL/GenBank/DDBJ databases">
        <authorList>
            <person name="Alioto T."/>
            <person name="Alioto T."/>
            <person name="Gomez Garrido J."/>
        </authorList>
    </citation>
    <scope>NUCLEOTIDE SEQUENCE</scope>
</reference>
<dbReference type="EMBL" id="OW240923">
    <property type="protein sequence ID" value="CAH2324868.1"/>
    <property type="molecule type" value="Genomic_DNA"/>
</dbReference>
<gene>
    <name evidence="3" type="ORF">PECUL_23A001620</name>
</gene>